<dbReference type="PANTHER" id="PTHR36382:SF2">
    <property type="entry name" value="OS04G0635700 PROTEIN"/>
    <property type="match status" value="1"/>
</dbReference>
<name>A0ABD3HH19_9MARC</name>
<keyword evidence="2" id="KW-1185">Reference proteome</keyword>
<sequence>MLLHRPACGFAQCAAPSTPSSSERIQFRQFCGAVLRQPVQYKIDGTISTGGRTLKSPSVIKAVGGGAGNQSTFLSYEEAGLIEMSKLDMHERFLCRLTVSSLNLLRIISEQEGVPIEQLNAGLICDWFQKDKVKREQDINSATLKWEPGPEW</sequence>
<evidence type="ECO:0000313" key="2">
    <source>
        <dbReference type="Proteomes" id="UP001633002"/>
    </source>
</evidence>
<proteinExistence type="predicted"/>
<accession>A0ABD3HH19</accession>
<dbReference type="AlphaFoldDB" id="A0ABD3HH19"/>
<evidence type="ECO:0000313" key="1">
    <source>
        <dbReference type="EMBL" id="KAL3690827.1"/>
    </source>
</evidence>
<comment type="caution">
    <text evidence="1">The sequence shown here is derived from an EMBL/GenBank/DDBJ whole genome shotgun (WGS) entry which is preliminary data.</text>
</comment>
<dbReference type="EMBL" id="JBJQOH010000003">
    <property type="protein sequence ID" value="KAL3690827.1"/>
    <property type="molecule type" value="Genomic_DNA"/>
</dbReference>
<dbReference type="Proteomes" id="UP001633002">
    <property type="component" value="Unassembled WGS sequence"/>
</dbReference>
<reference evidence="1 2" key="1">
    <citation type="submission" date="2024-09" db="EMBL/GenBank/DDBJ databases">
        <title>Chromosome-scale assembly of Riccia sorocarpa.</title>
        <authorList>
            <person name="Paukszto L."/>
        </authorList>
    </citation>
    <scope>NUCLEOTIDE SEQUENCE [LARGE SCALE GENOMIC DNA]</scope>
    <source>
        <strain evidence="1">LP-2024</strain>
        <tissue evidence="1">Aerial parts of the thallus</tissue>
    </source>
</reference>
<protein>
    <submittedName>
        <fullName evidence="1">Uncharacterized protein</fullName>
    </submittedName>
</protein>
<organism evidence="1 2">
    <name type="scientific">Riccia sorocarpa</name>
    <dbReference type="NCBI Taxonomy" id="122646"/>
    <lineage>
        <taxon>Eukaryota</taxon>
        <taxon>Viridiplantae</taxon>
        <taxon>Streptophyta</taxon>
        <taxon>Embryophyta</taxon>
        <taxon>Marchantiophyta</taxon>
        <taxon>Marchantiopsida</taxon>
        <taxon>Marchantiidae</taxon>
        <taxon>Marchantiales</taxon>
        <taxon>Ricciaceae</taxon>
        <taxon>Riccia</taxon>
    </lineage>
</organism>
<gene>
    <name evidence="1" type="ORF">R1sor_004478</name>
</gene>
<dbReference type="PANTHER" id="PTHR36382">
    <property type="entry name" value="OSJNBA0043L09.26 PROTEIN"/>
    <property type="match status" value="1"/>
</dbReference>